<sequence length="581" mass="63482">MTNDLESLHGAPEILIVGAGPSGLVLALSLVRNGVPVRVIEKSTTNRIGQRGSGLSPRSLEVFESLGVAEEIIKRAIDIPMFRMYKMPGGVDILKEFAPAPHLNPTPDRPYLCAYTASLSQLNFVLFGQDGLDEVLRAELAKFGCTVELGAELQSLDQADHENVRVKILHHSLDETSSSSLSVEESTYRWVIGADGARGVVRKQVGMTFVGKTTELTFIVGDITTKDPLPHRWNLWGDITDVVYSLSDGSTVIRPTDTPGVWNFILGGSKLASTSEICASEKTLKEYIKAKIGNRDDIQITQFLWTSPYRINIRMVDTFKKGRVFVTGDAGHVHSPTGGQGLNTGIQDSYNLGWKLALVTKGLAPLSLLDTFNGERYPVVSEMLNVTTDLMNKTLEHSNNEKGWDRSGDVNQLGINYRGSTIVVDEAEDTGKEPPQKGSSYTIEAGGYVHPGDRAPDAPGLFQISKGSQKSAAMRLFKLFNPTRHTVLVFADRTDYKSVLATLQKYNRELVRPMVITKIGEGADIVGENVFEDRDGHAGGAYKGPEGVSGLFVIRPDGMVGARIRSIEALNRYFEGIFGHV</sequence>
<dbReference type="Proteomes" id="UP000283269">
    <property type="component" value="Unassembled WGS sequence"/>
</dbReference>
<dbReference type="InterPro" id="IPR050641">
    <property type="entry name" value="RIFMO-like"/>
</dbReference>
<feature type="domain" description="FAD-binding" evidence="5">
    <location>
        <begin position="13"/>
        <end position="385"/>
    </location>
</feature>
<protein>
    <recommendedName>
        <fullName evidence="5">FAD-binding domain-containing protein</fullName>
    </recommendedName>
</protein>
<evidence type="ECO:0000313" key="6">
    <source>
        <dbReference type="EMBL" id="PPQ89887.1"/>
    </source>
</evidence>
<comment type="caution">
    <text evidence="6">The sequence shown here is derived from an EMBL/GenBank/DDBJ whole genome shotgun (WGS) entry which is preliminary data.</text>
</comment>
<comment type="cofactor">
    <cofactor evidence="1">
        <name>FAD</name>
        <dbReference type="ChEBI" id="CHEBI:57692"/>
    </cofactor>
</comment>
<dbReference type="Gene3D" id="3.30.70.2450">
    <property type="match status" value="1"/>
</dbReference>
<evidence type="ECO:0000259" key="5">
    <source>
        <dbReference type="Pfam" id="PF01494"/>
    </source>
</evidence>
<dbReference type="SUPFAM" id="SSF51905">
    <property type="entry name" value="FAD/NAD(P)-binding domain"/>
    <property type="match status" value="1"/>
</dbReference>
<evidence type="ECO:0000256" key="2">
    <source>
        <dbReference type="ARBA" id="ARBA00022630"/>
    </source>
</evidence>
<dbReference type="InterPro" id="IPR036188">
    <property type="entry name" value="FAD/NAD-bd_sf"/>
</dbReference>
<dbReference type="Pfam" id="PF01494">
    <property type="entry name" value="FAD_binding_3"/>
    <property type="match status" value="1"/>
</dbReference>
<keyword evidence="3" id="KW-0274">FAD</keyword>
<keyword evidence="7" id="KW-1185">Reference proteome</keyword>
<evidence type="ECO:0000313" key="7">
    <source>
        <dbReference type="Proteomes" id="UP000283269"/>
    </source>
</evidence>
<dbReference type="STRING" id="93625.A0A409XGK1"/>
<accession>A0A409XGK1</accession>
<evidence type="ECO:0000256" key="4">
    <source>
        <dbReference type="ARBA" id="ARBA00023002"/>
    </source>
</evidence>
<evidence type="ECO:0000256" key="3">
    <source>
        <dbReference type="ARBA" id="ARBA00022827"/>
    </source>
</evidence>
<dbReference type="Gene3D" id="3.50.50.60">
    <property type="entry name" value="FAD/NAD(P)-binding domain"/>
    <property type="match status" value="1"/>
</dbReference>
<organism evidence="6 7">
    <name type="scientific">Psilocybe cyanescens</name>
    <dbReference type="NCBI Taxonomy" id="93625"/>
    <lineage>
        <taxon>Eukaryota</taxon>
        <taxon>Fungi</taxon>
        <taxon>Dikarya</taxon>
        <taxon>Basidiomycota</taxon>
        <taxon>Agaricomycotina</taxon>
        <taxon>Agaricomycetes</taxon>
        <taxon>Agaricomycetidae</taxon>
        <taxon>Agaricales</taxon>
        <taxon>Agaricineae</taxon>
        <taxon>Strophariaceae</taxon>
        <taxon>Psilocybe</taxon>
    </lineage>
</organism>
<dbReference type="EMBL" id="NHYD01001791">
    <property type="protein sequence ID" value="PPQ89887.1"/>
    <property type="molecule type" value="Genomic_DNA"/>
</dbReference>
<keyword evidence="4" id="KW-0560">Oxidoreductase</keyword>
<dbReference type="AlphaFoldDB" id="A0A409XGK1"/>
<gene>
    <name evidence="6" type="ORF">CVT25_004809</name>
</gene>
<dbReference type="OrthoDB" id="2690153at2759"/>
<name>A0A409XGK1_PSICY</name>
<keyword evidence="2" id="KW-0285">Flavoprotein</keyword>
<dbReference type="InParanoid" id="A0A409XGK1"/>
<evidence type="ECO:0000256" key="1">
    <source>
        <dbReference type="ARBA" id="ARBA00001974"/>
    </source>
</evidence>
<dbReference type="PANTHER" id="PTHR43004:SF19">
    <property type="entry name" value="BINDING MONOOXYGENASE, PUTATIVE (JCVI)-RELATED"/>
    <property type="match status" value="1"/>
</dbReference>
<dbReference type="PRINTS" id="PR00420">
    <property type="entry name" value="RNGMNOXGNASE"/>
</dbReference>
<dbReference type="InterPro" id="IPR002938">
    <property type="entry name" value="FAD-bd"/>
</dbReference>
<dbReference type="GO" id="GO:0016709">
    <property type="term" value="F:oxidoreductase activity, acting on paired donors, with incorporation or reduction of molecular oxygen, NAD(P)H as one donor, and incorporation of one atom of oxygen"/>
    <property type="evidence" value="ECO:0007669"/>
    <property type="project" value="UniProtKB-ARBA"/>
</dbReference>
<proteinExistence type="predicted"/>
<dbReference type="GO" id="GO:0071949">
    <property type="term" value="F:FAD binding"/>
    <property type="evidence" value="ECO:0007669"/>
    <property type="project" value="InterPro"/>
</dbReference>
<reference evidence="6 7" key="1">
    <citation type="journal article" date="2018" name="Evol. Lett.">
        <title>Horizontal gene cluster transfer increased hallucinogenic mushroom diversity.</title>
        <authorList>
            <person name="Reynolds H.T."/>
            <person name="Vijayakumar V."/>
            <person name="Gluck-Thaler E."/>
            <person name="Korotkin H.B."/>
            <person name="Matheny P.B."/>
            <person name="Slot J.C."/>
        </authorList>
    </citation>
    <scope>NUCLEOTIDE SEQUENCE [LARGE SCALE GENOMIC DNA]</scope>
    <source>
        <strain evidence="6 7">2631</strain>
    </source>
</reference>
<dbReference type="Gene3D" id="3.40.30.120">
    <property type="match status" value="1"/>
</dbReference>
<dbReference type="PANTHER" id="PTHR43004">
    <property type="entry name" value="TRK SYSTEM POTASSIUM UPTAKE PROTEIN"/>
    <property type="match status" value="1"/>
</dbReference>